<dbReference type="Proteomes" id="UP000494040">
    <property type="component" value="Unassembled WGS sequence"/>
</dbReference>
<keyword evidence="1" id="KW-1015">Disulfide bond</keyword>
<evidence type="ECO:0000259" key="3">
    <source>
        <dbReference type="PROSITE" id="PS50240"/>
    </source>
</evidence>
<keyword evidence="5" id="KW-1185">Reference proteome</keyword>
<dbReference type="Pfam" id="PF00089">
    <property type="entry name" value="Trypsin"/>
    <property type="match status" value="1"/>
</dbReference>
<sequence>MIYSGKGLCIIIVLFEISLYPYVRSALPKVVGGIPAKEDEFPYVVSLQYTLPRKHFCGGIILDVSHVLTACHCCGMFRGQRFDTIPPRKVVVVGGDVHLRKGQMRPVLRLTIHKKCGELAIGWTYDYCLVTLAQRFLYGTALKSIPLVSPDIEQQKEIIYNFADKTDCWAVGWGQQTFNSSDDYENTSDVLIKLGVVVLPWKECETRLCFVPKTRCVLNLRERAQICAVGKTGDVCKGDSGGPIVCNGFVYGIVSWGPACGELPFPSVFSVVSEGLQWPHDAWLTVLTNANWVPGYSLSNILLPLSIVYFQLY</sequence>
<dbReference type="EnsemblMetazoa" id="XM_014387126.2">
    <property type="protein sequence ID" value="XP_014242612.1"/>
    <property type="gene ID" value="LOC106662792"/>
</dbReference>
<dbReference type="PROSITE" id="PS00135">
    <property type="entry name" value="TRYPSIN_SER"/>
    <property type="match status" value="1"/>
</dbReference>
<dbReference type="SMART" id="SM00020">
    <property type="entry name" value="Tryp_SPc"/>
    <property type="match status" value="1"/>
</dbReference>
<dbReference type="InterPro" id="IPR001254">
    <property type="entry name" value="Trypsin_dom"/>
</dbReference>
<dbReference type="GO" id="GO:0004252">
    <property type="term" value="F:serine-type endopeptidase activity"/>
    <property type="evidence" value="ECO:0007669"/>
    <property type="project" value="InterPro"/>
</dbReference>
<protein>
    <recommendedName>
        <fullName evidence="3">Peptidase S1 domain-containing protein</fullName>
    </recommendedName>
</protein>
<gene>
    <name evidence="4" type="primary">106662792</name>
</gene>
<feature type="domain" description="Peptidase S1" evidence="3">
    <location>
        <begin position="30"/>
        <end position="289"/>
    </location>
</feature>
<dbReference type="InterPro" id="IPR033116">
    <property type="entry name" value="TRYPSIN_SER"/>
</dbReference>
<reference evidence="4" key="1">
    <citation type="submission" date="2022-01" db="UniProtKB">
        <authorList>
            <consortium name="EnsemblMetazoa"/>
        </authorList>
    </citation>
    <scope>IDENTIFICATION</scope>
</reference>
<evidence type="ECO:0000313" key="5">
    <source>
        <dbReference type="Proteomes" id="UP000494040"/>
    </source>
</evidence>
<dbReference type="CDD" id="cd00190">
    <property type="entry name" value="Tryp_SPc"/>
    <property type="match status" value="1"/>
</dbReference>
<comment type="similarity">
    <text evidence="2">Belongs to the peptidase S1 family. CLIP subfamily.</text>
</comment>
<dbReference type="InterPro" id="IPR001314">
    <property type="entry name" value="Peptidase_S1A"/>
</dbReference>
<accession>A0A8I6RB22</accession>
<dbReference type="OrthoDB" id="6576428at2759"/>
<dbReference type="InterPro" id="IPR051487">
    <property type="entry name" value="Ser/Thr_Proteases_Immune/Dev"/>
</dbReference>
<dbReference type="GO" id="GO:0006508">
    <property type="term" value="P:proteolysis"/>
    <property type="evidence" value="ECO:0007669"/>
    <property type="project" value="InterPro"/>
</dbReference>
<dbReference type="InterPro" id="IPR009003">
    <property type="entry name" value="Peptidase_S1_PA"/>
</dbReference>
<evidence type="ECO:0000313" key="4">
    <source>
        <dbReference type="EnsemblMetazoa" id="XP_014242612.1"/>
    </source>
</evidence>
<dbReference type="PANTHER" id="PTHR24256">
    <property type="entry name" value="TRYPTASE-RELATED"/>
    <property type="match status" value="1"/>
</dbReference>
<evidence type="ECO:0000256" key="2">
    <source>
        <dbReference type="ARBA" id="ARBA00024195"/>
    </source>
</evidence>
<dbReference type="InterPro" id="IPR043504">
    <property type="entry name" value="Peptidase_S1_PA_chymotrypsin"/>
</dbReference>
<name>A0A8I6RB22_CIMLE</name>
<organism evidence="4 5">
    <name type="scientific">Cimex lectularius</name>
    <name type="common">Bed bug</name>
    <name type="synonym">Acanthia lectularia</name>
    <dbReference type="NCBI Taxonomy" id="79782"/>
    <lineage>
        <taxon>Eukaryota</taxon>
        <taxon>Metazoa</taxon>
        <taxon>Ecdysozoa</taxon>
        <taxon>Arthropoda</taxon>
        <taxon>Hexapoda</taxon>
        <taxon>Insecta</taxon>
        <taxon>Pterygota</taxon>
        <taxon>Neoptera</taxon>
        <taxon>Paraneoptera</taxon>
        <taxon>Hemiptera</taxon>
        <taxon>Heteroptera</taxon>
        <taxon>Panheteroptera</taxon>
        <taxon>Cimicomorpha</taxon>
        <taxon>Cimicidae</taxon>
        <taxon>Cimex</taxon>
    </lineage>
</organism>
<evidence type="ECO:0000256" key="1">
    <source>
        <dbReference type="ARBA" id="ARBA00023157"/>
    </source>
</evidence>
<dbReference type="PRINTS" id="PR00722">
    <property type="entry name" value="CHYMOTRYPSIN"/>
</dbReference>
<dbReference type="KEGG" id="clec:106662792"/>
<dbReference type="SUPFAM" id="SSF50494">
    <property type="entry name" value="Trypsin-like serine proteases"/>
    <property type="match status" value="1"/>
</dbReference>
<dbReference type="AlphaFoldDB" id="A0A8I6RB22"/>
<dbReference type="PROSITE" id="PS50240">
    <property type="entry name" value="TRYPSIN_DOM"/>
    <property type="match status" value="1"/>
</dbReference>
<proteinExistence type="inferred from homology"/>
<dbReference type="Gene3D" id="2.40.10.10">
    <property type="entry name" value="Trypsin-like serine proteases"/>
    <property type="match status" value="1"/>
</dbReference>